<dbReference type="PROSITE" id="PS50928">
    <property type="entry name" value="ABC_TM1"/>
    <property type="match status" value="1"/>
</dbReference>
<feature type="transmembrane region" description="Helical" evidence="7">
    <location>
        <begin position="105"/>
        <end position="127"/>
    </location>
</feature>
<evidence type="ECO:0000256" key="4">
    <source>
        <dbReference type="ARBA" id="ARBA00022692"/>
    </source>
</evidence>
<dbReference type="InterPro" id="IPR050901">
    <property type="entry name" value="BP-dep_ABC_trans_perm"/>
</dbReference>
<proteinExistence type="inferred from homology"/>
<feature type="transmembrane region" description="Helical" evidence="7">
    <location>
        <begin position="139"/>
        <end position="159"/>
    </location>
</feature>
<dbReference type="SUPFAM" id="SSF161098">
    <property type="entry name" value="MetI-like"/>
    <property type="match status" value="1"/>
</dbReference>
<name>A0A8J8SJR9_9FIRM</name>
<dbReference type="EMBL" id="CP058649">
    <property type="protein sequence ID" value="QUI25814.1"/>
    <property type="molecule type" value="Genomic_DNA"/>
</dbReference>
<dbReference type="Gene3D" id="1.10.3720.10">
    <property type="entry name" value="MetI-like"/>
    <property type="match status" value="1"/>
</dbReference>
<feature type="transmembrane region" description="Helical" evidence="7">
    <location>
        <begin position="239"/>
        <end position="259"/>
    </location>
</feature>
<dbReference type="Proteomes" id="UP000683246">
    <property type="component" value="Chromosome"/>
</dbReference>
<sequence length="275" mass="31450">MSKFNKIITISCLILFLIFLLFPFYWMISTSLKDMRAIFKLPPEWLPLNPTPENYVKLLQENYFITYYTNSIKVAFSTTFICMIASMFAGYGFSRYSFKGKNTCLMLILSTQMFPVISLLISLYSIYNQYHLLNTHFGLVIAITTASLPFCIWMIKGFFDEISISLEEAAKIDGCSRFGILFRIIFPLSKPGFLAVGMYTFLLSWDDFLYSITLINKDHLRTLPSGISIRYLGEFAYDWANVMTVSVVATLPILFLFLFCQKYMVAGLTAGGVKG</sequence>
<evidence type="ECO:0000256" key="6">
    <source>
        <dbReference type="ARBA" id="ARBA00023136"/>
    </source>
</evidence>
<dbReference type="PANTHER" id="PTHR32243">
    <property type="entry name" value="MALTOSE TRANSPORT SYSTEM PERMEASE-RELATED"/>
    <property type="match status" value="1"/>
</dbReference>
<organism evidence="9 10">
    <name type="scientific">Vallitalea pronyensis</name>
    <dbReference type="NCBI Taxonomy" id="1348613"/>
    <lineage>
        <taxon>Bacteria</taxon>
        <taxon>Bacillati</taxon>
        <taxon>Bacillota</taxon>
        <taxon>Clostridia</taxon>
        <taxon>Lachnospirales</taxon>
        <taxon>Vallitaleaceae</taxon>
        <taxon>Vallitalea</taxon>
    </lineage>
</organism>
<protein>
    <submittedName>
        <fullName evidence="9">Carbohydrate ABC transporter permease</fullName>
    </submittedName>
</protein>
<feature type="transmembrane region" description="Helical" evidence="7">
    <location>
        <begin position="74"/>
        <end position="93"/>
    </location>
</feature>
<dbReference type="InterPro" id="IPR000515">
    <property type="entry name" value="MetI-like"/>
</dbReference>
<reference evidence="9" key="1">
    <citation type="submission" date="2020-07" db="EMBL/GenBank/DDBJ databases">
        <title>Vallitalea pronyensis genome.</title>
        <authorList>
            <person name="Postec A."/>
        </authorList>
    </citation>
    <scope>NUCLEOTIDE SEQUENCE</scope>
    <source>
        <strain evidence="9">FatNI3</strain>
    </source>
</reference>
<feature type="domain" description="ABC transmembrane type-1" evidence="8">
    <location>
        <begin position="68"/>
        <end position="260"/>
    </location>
</feature>
<keyword evidence="3" id="KW-1003">Cell membrane</keyword>
<dbReference type="PANTHER" id="PTHR32243:SF18">
    <property type="entry name" value="INNER MEMBRANE ABC TRANSPORTER PERMEASE PROTEIN YCJP"/>
    <property type="match status" value="1"/>
</dbReference>
<feature type="transmembrane region" description="Helical" evidence="7">
    <location>
        <begin position="180"/>
        <end position="202"/>
    </location>
</feature>
<evidence type="ECO:0000256" key="7">
    <source>
        <dbReference type="RuleBase" id="RU363032"/>
    </source>
</evidence>
<keyword evidence="6 7" id="KW-0472">Membrane</keyword>
<dbReference type="GO" id="GO:0055085">
    <property type="term" value="P:transmembrane transport"/>
    <property type="evidence" value="ECO:0007669"/>
    <property type="project" value="InterPro"/>
</dbReference>
<dbReference type="CDD" id="cd06261">
    <property type="entry name" value="TM_PBP2"/>
    <property type="match status" value="1"/>
</dbReference>
<gene>
    <name evidence="9" type="ORF">HZI73_20505</name>
</gene>
<dbReference type="AlphaFoldDB" id="A0A8J8SJR9"/>
<evidence type="ECO:0000313" key="10">
    <source>
        <dbReference type="Proteomes" id="UP000683246"/>
    </source>
</evidence>
<dbReference type="GO" id="GO:0005886">
    <property type="term" value="C:plasma membrane"/>
    <property type="evidence" value="ECO:0007669"/>
    <property type="project" value="UniProtKB-SubCell"/>
</dbReference>
<evidence type="ECO:0000256" key="5">
    <source>
        <dbReference type="ARBA" id="ARBA00022989"/>
    </source>
</evidence>
<dbReference type="KEGG" id="vpy:HZI73_20505"/>
<evidence type="ECO:0000259" key="8">
    <source>
        <dbReference type="PROSITE" id="PS50928"/>
    </source>
</evidence>
<evidence type="ECO:0000256" key="3">
    <source>
        <dbReference type="ARBA" id="ARBA00022475"/>
    </source>
</evidence>
<keyword evidence="5 7" id="KW-1133">Transmembrane helix</keyword>
<accession>A0A8J8SJR9</accession>
<comment type="subcellular location">
    <subcellularLocation>
        <location evidence="1 7">Cell membrane</location>
        <topology evidence="1 7">Multi-pass membrane protein</topology>
    </subcellularLocation>
</comment>
<evidence type="ECO:0000313" key="9">
    <source>
        <dbReference type="EMBL" id="QUI25814.1"/>
    </source>
</evidence>
<evidence type="ECO:0000256" key="2">
    <source>
        <dbReference type="ARBA" id="ARBA00022448"/>
    </source>
</evidence>
<dbReference type="Pfam" id="PF00528">
    <property type="entry name" value="BPD_transp_1"/>
    <property type="match status" value="1"/>
</dbReference>
<keyword evidence="10" id="KW-1185">Reference proteome</keyword>
<keyword evidence="2 7" id="KW-0813">Transport</keyword>
<dbReference type="InterPro" id="IPR035906">
    <property type="entry name" value="MetI-like_sf"/>
</dbReference>
<evidence type="ECO:0000256" key="1">
    <source>
        <dbReference type="ARBA" id="ARBA00004651"/>
    </source>
</evidence>
<keyword evidence="4 7" id="KW-0812">Transmembrane</keyword>
<dbReference type="RefSeq" id="WP_212698886.1">
    <property type="nucleotide sequence ID" value="NZ_CP058649.1"/>
</dbReference>
<comment type="similarity">
    <text evidence="7">Belongs to the binding-protein-dependent transport system permease family.</text>
</comment>
<feature type="transmembrane region" description="Helical" evidence="7">
    <location>
        <begin position="7"/>
        <end position="28"/>
    </location>
</feature>